<evidence type="ECO:0000259" key="5">
    <source>
        <dbReference type="PROSITE" id="PS51764"/>
    </source>
</evidence>
<dbReference type="Proteomes" id="UP001235712">
    <property type="component" value="Unassembled WGS sequence"/>
</dbReference>
<feature type="active site" description="Proton donor" evidence="3">
    <location>
        <position position="962"/>
    </location>
</feature>
<sequence length="1155" mass="123818">MPHPSAPDPDGRPRSRRELRELERRRAAADHAAESGADAPSASAGAAPADRRTAYQSSGRTAVSTVDEVWVQERPGQVGQLGQAGQPGLGHRRAENGDPWSPPRPSPIPPVSQPSRVEPGLFSPSAETPVSIPIPLEASGPSSSPSPERPDGRWDGPLPGSRPAAAPLRDGSAPQKRDSSGPYTPVPPSSLLSGPSSPSRSGSLPASRGDAPDARRREPASGDLPGSRNTASPAGFGPSRGRRPMLPDNDGPLPGDRVPGDRVPGDRVPGDRVPGDRVPGDRVPGDRVPGDRVPGDRVPGDRVPGDRVPGDRVPGDRSEDPTAWGRSGHPLPHEDSPVSRVSGRDDARPHGWDAEGSASAPRGHEAPGSRRNGRPSPFGPEPAGPPARDARNAPGRSLLPPDVRETGNPGAANRRGDAWAPLAPGDQAPQALAPDPAEGRSRDAERSPFDTRRPDEALSDRAETSGRAEPSGRAETSGRAEIWGRAETSGRSRSRGPSPFGPGDQRPARDQGNRAFATDPAESTPRRDDERSPFGDRRTEGARDSDRSPFPADARPQNRRPQNRRPHAPGPADDTPPRGLAGRAPRPAPAGNSPASGLSRRGATSAAASQDAPPHNWPERAGQAEGSGSRLRGRRERGQRTPAPGSPLGAATSGTRDEFAGPDEFDGPEGPSAPHGLLGRDHDVLPSDAPPSGRKRDARMPGFGSGSPVQGRPGPQPPLTDLGEERGGTGRAGRDGRRDSRMPGFGSDSPVRSNHPGAGNHGSNRGVGPRPARGSAPQGLRPQKKTWRDWRPNQIVLRRGQVVTLGVITALVILIAVAGVYKNGATQDESARSSAATTDAAPTTAATRASLDGRLGVFSGTSPDSTEEFEKWLGRDMTFATLFADRETWDDIASPGSYLTPWKNSGYRVVMAVPMIPNELNATKETSMRAGARGEFNEYFVTLAEHLVENKQDKAILRVGWEFNLKSWPWGIDDEDTYIAFYRQIVKSMRSVEGQHFEFDWNPNNGYNPYDGKDYYPGDKYVDYVGVDAYDLHSGLYPYPKGCNQACKEDRQNRAWHEVIFGGDRGLMFWTDFAKQHDKPVSLPEWGMWDLYADSSGGKDNPQFVEYMYDFITWAPNNVAYANYFNVNSPLGEHSLTESFPKGGKKFRELFGDSK</sequence>
<feature type="compositionally biased region" description="Low complexity" evidence="4">
    <location>
        <begin position="491"/>
        <end position="503"/>
    </location>
</feature>
<comment type="similarity">
    <text evidence="3">Belongs to the glycosyl hydrolase 26 family.</text>
</comment>
<dbReference type="Gene3D" id="3.20.20.80">
    <property type="entry name" value="Glycosidases"/>
    <property type="match status" value="1"/>
</dbReference>
<accession>A0ABT9P7H2</accession>
<feature type="compositionally biased region" description="Low complexity" evidence="4">
    <location>
        <begin position="34"/>
        <end position="48"/>
    </location>
</feature>
<gene>
    <name evidence="6" type="ORF">J2S57_004405</name>
</gene>
<feature type="compositionally biased region" description="Low complexity" evidence="4">
    <location>
        <begin position="577"/>
        <end position="599"/>
    </location>
</feature>
<keyword evidence="2 3" id="KW-0326">Glycosidase</keyword>
<feature type="domain" description="GH26" evidence="5">
    <location>
        <begin position="815"/>
        <end position="1155"/>
    </location>
</feature>
<feature type="compositionally biased region" description="Low complexity" evidence="4">
    <location>
        <begin position="75"/>
        <end position="86"/>
    </location>
</feature>
<evidence type="ECO:0000256" key="4">
    <source>
        <dbReference type="SAM" id="MobiDB-lite"/>
    </source>
</evidence>
<feature type="compositionally biased region" description="Low complexity" evidence="4">
    <location>
        <begin position="420"/>
        <end position="436"/>
    </location>
</feature>
<feature type="compositionally biased region" description="Basic and acidic residues" evidence="4">
    <location>
        <begin position="258"/>
        <end position="320"/>
    </location>
</feature>
<protein>
    <recommendedName>
        <fullName evidence="5">GH26 domain-containing protein</fullName>
    </recommendedName>
</protein>
<feature type="compositionally biased region" description="Basic and acidic residues" evidence="4">
    <location>
        <begin position="437"/>
        <end position="490"/>
    </location>
</feature>
<comment type="caution">
    <text evidence="6">The sequence shown here is derived from an EMBL/GenBank/DDBJ whole genome shotgun (WGS) entry which is preliminary data.</text>
</comment>
<evidence type="ECO:0000313" key="7">
    <source>
        <dbReference type="Proteomes" id="UP001235712"/>
    </source>
</evidence>
<feature type="compositionally biased region" description="Low complexity" evidence="4">
    <location>
        <begin position="189"/>
        <end position="209"/>
    </location>
</feature>
<evidence type="ECO:0000256" key="2">
    <source>
        <dbReference type="ARBA" id="ARBA00023295"/>
    </source>
</evidence>
<dbReference type="InterPro" id="IPR017853">
    <property type="entry name" value="GH"/>
</dbReference>
<feature type="compositionally biased region" description="Basic and acidic residues" evidence="4">
    <location>
        <begin position="723"/>
        <end position="741"/>
    </location>
</feature>
<feature type="compositionally biased region" description="Basic and acidic residues" evidence="4">
    <location>
        <begin position="331"/>
        <end position="353"/>
    </location>
</feature>
<dbReference type="PROSITE" id="PS51764">
    <property type="entry name" value="GH26"/>
    <property type="match status" value="1"/>
</dbReference>
<feature type="region of interest" description="Disordered" evidence="4">
    <location>
        <begin position="1"/>
        <end position="787"/>
    </location>
</feature>
<feature type="compositionally biased region" description="Basic and acidic residues" evidence="4">
    <location>
        <begin position="210"/>
        <end position="220"/>
    </location>
</feature>
<dbReference type="EMBL" id="JAUSQZ010000001">
    <property type="protein sequence ID" value="MDP9828656.1"/>
    <property type="molecule type" value="Genomic_DNA"/>
</dbReference>
<evidence type="ECO:0000256" key="3">
    <source>
        <dbReference type="PROSITE-ProRule" id="PRU01100"/>
    </source>
</evidence>
<feature type="active site" description="Nucleophile" evidence="3">
    <location>
        <position position="1085"/>
    </location>
</feature>
<keyword evidence="7" id="KW-1185">Reference proteome</keyword>
<feature type="compositionally biased region" description="Basic and acidic residues" evidence="4">
    <location>
        <begin position="524"/>
        <end position="547"/>
    </location>
</feature>
<name>A0ABT9P7H2_9ACTN</name>
<evidence type="ECO:0000313" key="6">
    <source>
        <dbReference type="EMBL" id="MDP9828656.1"/>
    </source>
</evidence>
<feature type="compositionally biased region" description="Basic and acidic residues" evidence="4">
    <location>
        <begin position="9"/>
        <end position="33"/>
    </location>
</feature>
<organism evidence="6 7">
    <name type="scientific">Kineosporia succinea</name>
    <dbReference type="NCBI Taxonomy" id="84632"/>
    <lineage>
        <taxon>Bacteria</taxon>
        <taxon>Bacillati</taxon>
        <taxon>Actinomycetota</taxon>
        <taxon>Actinomycetes</taxon>
        <taxon>Kineosporiales</taxon>
        <taxon>Kineosporiaceae</taxon>
        <taxon>Kineosporia</taxon>
    </lineage>
</organism>
<feature type="compositionally biased region" description="Pro residues" evidence="4">
    <location>
        <begin position="100"/>
        <end position="112"/>
    </location>
</feature>
<feature type="region of interest" description="Disordered" evidence="4">
    <location>
        <begin position="826"/>
        <end position="846"/>
    </location>
</feature>
<dbReference type="RefSeq" id="WP_307246056.1">
    <property type="nucleotide sequence ID" value="NZ_JAUSQZ010000001.1"/>
</dbReference>
<feature type="compositionally biased region" description="Basic residues" evidence="4">
    <location>
        <begin position="557"/>
        <end position="567"/>
    </location>
</feature>
<dbReference type="InterPro" id="IPR022790">
    <property type="entry name" value="GH26_dom"/>
</dbReference>
<reference evidence="6 7" key="1">
    <citation type="submission" date="2023-07" db="EMBL/GenBank/DDBJ databases">
        <title>Sequencing the genomes of 1000 actinobacteria strains.</title>
        <authorList>
            <person name="Klenk H.-P."/>
        </authorList>
    </citation>
    <scope>NUCLEOTIDE SEQUENCE [LARGE SCALE GENOMIC DNA]</scope>
    <source>
        <strain evidence="6 7">DSM 44388</strain>
    </source>
</reference>
<dbReference type="Pfam" id="PF02156">
    <property type="entry name" value="Glyco_hydro_26"/>
    <property type="match status" value="1"/>
</dbReference>
<proteinExistence type="inferred from homology"/>
<keyword evidence="1 3" id="KW-0378">Hydrolase</keyword>
<dbReference type="SUPFAM" id="SSF51445">
    <property type="entry name" value="(Trans)glycosidases"/>
    <property type="match status" value="1"/>
</dbReference>
<feature type="compositionally biased region" description="Low complexity" evidence="4">
    <location>
        <begin position="832"/>
        <end position="846"/>
    </location>
</feature>
<feature type="compositionally biased region" description="Polar residues" evidence="4">
    <location>
        <begin position="54"/>
        <end position="64"/>
    </location>
</feature>
<evidence type="ECO:0000256" key="1">
    <source>
        <dbReference type="ARBA" id="ARBA00022801"/>
    </source>
</evidence>